<keyword evidence="2" id="KW-1185">Reference proteome</keyword>
<organism evidence="1 2">
    <name type="scientific">Paraburkholderia rhizosphaerae</name>
    <dbReference type="NCBI Taxonomy" id="480658"/>
    <lineage>
        <taxon>Bacteria</taxon>
        <taxon>Pseudomonadati</taxon>
        <taxon>Pseudomonadota</taxon>
        <taxon>Betaproteobacteria</taxon>
        <taxon>Burkholderiales</taxon>
        <taxon>Burkholderiaceae</taxon>
        <taxon>Paraburkholderia</taxon>
    </lineage>
</organism>
<comment type="caution">
    <text evidence="1">The sequence shown here is derived from an EMBL/GenBank/DDBJ whole genome shotgun (WGS) entry which is preliminary data.</text>
</comment>
<dbReference type="Proteomes" id="UP000295509">
    <property type="component" value="Unassembled WGS sequence"/>
</dbReference>
<protein>
    <submittedName>
        <fullName evidence="1">Uncharacterized protein</fullName>
    </submittedName>
</protein>
<dbReference type="RefSeq" id="WP_134192150.1">
    <property type="nucleotide sequence ID" value="NZ_JBHLUW010000003.1"/>
</dbReference>
<evidence type="ECO:0000313" key="1">
    <source>
        <dbReference type="EMBL" id="TDY50919.1"/>
    </source>
</evidence>
<dbReference type="EMBL" id="SORE01000008">
    <property type="protein sequence ID" value="TDY50919.1"/>
    <property type="molecule type" value="Genomic_DNA"/>
</dbReference>
<gene>
    <name evidence="1" type="ORF">BX592_108156</name>
</gene>
<sequence>MPETLNWNLSVNVTGGPQLSGAAALEVEGYDKLDVVLPADGKSHTVKIGPGTWDSVSLVLISASQPGEQLSYKVGKVDTRINGTHLLVGTGAVSLLGTGDAKLDFTNGSGADVTLEILVGRKAS</sequence>
<proteinExistence type="predicted"/>
<dbReference type="AlphaFoldDB" id="A0A4R8LT93"/>
<reference evidence="1 2" key="1">
    <citation type="submission" date="2019-03" db="EMBL/GenBank/DDBJ databases">
        <title>Genomic Encyclopedia of Type Strains, Phase III (KMG-III): the genomes of soil and plant-associated and newly described type strains.</title>
        <authorList>
            <person name="Whitman W."/>
        </authorList>
    </citation>
    <scope>NUCLEOTIDE SEQUENCE [LARGE SCALE GENOMIC DNA]</scope>
    <source>
        <strain evidence="1 2">LMG 29544</strain>
    </source>
</reference>
<evidence type="ECO:0000313" key="2">
    <source>
        <dbReference type="Proteomes" id="UP000295509"/>
    </source>
</evidence>
<name>A0A4R8LT93_9BURK</name>
<dbReference type="OrthoDB" id="3383065at2"/>
<accession>A0A4R8LT93</accession>